<name>A0A4V6PFS8_9BACT</name>
<keyword evidence="3" id="KW-1185">Reference proteome</keyword>
<evidence type="ECO:0000313" key="2">
    <source>
        <dbReference type="EMBL" id="TDE14808.1"/>
    </source>
</evidence>
<comment type="caution">
    <text evidence="2">The sequence shown here is derived from an EMBL/GenBank/DDBJ whole genome shotgun (WGS) entry which is preliminary data.</text>
</comment>
<proteinExistence type="predicted"/>
<gene>
    <name evidence="2" type="ORF">E0F88_16630</name>
</gene>
<protein>
    <recommendedName>
        <fullName evidence="4">DUF4421 domain-containing protein</fullName>
    </recommendedName>
</protein>
<dbReference type="EMBL" id="SMFL01000005">
    <property type="protein sequence ID" value="TDE14808.1"/>
    <property type="molecule type" value="Genomic_DNA"/>
</dbReference>
<sequence length="422" mass="48174">MKKAGLLILLMCFVRMLAAQDSTSISYSEQKDSLAPQLVVDKYEKIFMTMVPTRHMFKVGLSQYYQALFFPLIQDGIITTTSLHLGYEVKVLPSFSLALSGHLPFYAQTFPLKSALNYTVVDAQLRWFVDMKKRIRSGTGVNNFSGNYLALNYTATGFADYFNKNPSFGVKAGFQRRVLNSGFMDFAMAMQQRENFYYGLFYGWTISTQATVGFAIGDWKKTKVGPLCDFLLCDPLLNSQWKLRLPEISFGFRVRKGKAGIAYEKKIGSSPFSLNYQFDIGVNSTWNYMDTDRYSPESIENRYRLAISTELDASLSIQPRYYLLQNRQRRNGRSGNGLSGLYAGIHTEYNDYRGRHNIDITGRNDLVLHNKTLKAGPMAGFQQRLFQKGYLDFNASYNLEKRYRDPELSFGFTTYLGVGLAF</sequence>
<accession>A0A4V6PFS8</accession>
<feature type="signal peptide" evidence="1">
    <location>
        <begin position="1"/>
        <end position="18"/>
    </location>
</feature>
<reference evidence="2 3" key="1">
    <citation type="submission" date="2019-03" db="EMBL/GenBank/DDBJ databases">
        <title>Dyadobacter AR-3-6 sp. nov., isolated from arctic soil.</title>
        <authorList>
            <person name="Chaudhary D.K."/>
        </authorList>
    </citation>
    <scope>NUCLEOTIDE SEQUENCE [LARGE SCALE GENOMIC DNA]</scope>
    <source>
        <strain evidence="2 3">AR-3-6</strain>
    </source>
</reference>
<dbReference type="OrthoDB" id="912723at2"/>
<dbReference type="Proteomes" id="UP000294850">
    <property type="component" value="Unassembled WGS sequence"/>
</dbReference>
<evidence type="ECO:0000256" key="1">
    <source>
        <dbReference type="SAM" id="SignalP"/>
    </source>
</evidence>
<dbReference type="RefSeq" id="WP_131959392.1">
    <property type="nucleotide sequence ID" value="NZ_SMFL01000005.1"/>
</dbReference>
<evidence type="ECO:0000313" key="3">
    <source>
        <dbReference type="Proteomes" id="UP000294850"/>
    </source>
</evidence>
<evidence type="ECO:0008006" key="4">
    <source>
        <dbReference type="Google" id="ProtNLM"/>
    </source>
</evidence>
<dbReference type="AlphaFoldDB" id="A0A4V6PFS8"/>
<keyword evidence="1" id="KW-0732">Signal</keyword>
<organism evidence="2 3">
    <name type="scientific">Dyadobacter psychrotolerans</name>
    <dbReference type="NCBI Taxonomy" id="2541721"/>
    <lineage>
        <taxon>Bacteria</taxon>
        <taxon>Pseudomonadati</taxon>
        <taxon>Bacteroidota</taxon>
        <taxon>Cytophagia</taxon>
        <taxon>Cytophagales</taxon>
        <taxon>Spirosomataceae</taxon>
        <taxon>Dyadobacter</taxon>
    </lineage>
</organism>
<feature type="chain" id="PRO_5020608575" description="DUF4421 domain-containing protein" evidence="1">
    <location>
        <begin position="19"/>
        <end position="422"/>
    </location>
</feature>